<organism evidence="1 2">
    <name type="scientific">Ruminococcus albus 8</name>
    <dbReference type="NCBI Taxonomy" id="246199"/>
    <lineage>
        <taxon>Bacteria</taxon>
        <taxon>Bacillati</taxon>
        <taxon>Bacillota</taxon>
        <taxon>Clostridia</taxon>
        <taxon>Eubacteriales</taxon>
        <taxon>Oscillospiraceae</taxon>
        <taxon>Ruminococcus</taxon>
    </lineage>
</organism>
<evidence type="ECO:0008006" key="3">
    <source>
        <dbReference type="Google" id="ProtNLM"/>
    </source>
</evidence>
<sequence>METHEFFGRSAAIEEEYKMEDRMQTIQSIKNKKVQIGVIPGHYATNHSHVNFYVDMTSIKTSMKMAKEAAAELASTYANTHIDTIICLEGTEILGGFLADQLSQAGINKGEDINLITPELNAVNQMIFRDNTQKKVWGKQILLLISSASTGKSIGRAVDCLQYYSGKLTAIGAIFSAIEKYGDISIHALFTDKDLPHYENYAANSCPMCKSGKKIDALINSFGYSKL</sequence>
<proteinExistence type="predicted"/>
<dbReference type="EMBL" id="ADKM02000040">
    <property type="protein sequence ID" value="EGC04056.1"/>
    <property type="molecule type" value="Genomic_DNA"/>
</dbReference>
<name>E9S9C7_RUMAL</name>
<dbReference type="STRING" id="246199.CUS_6240"/>
<dbReference type="InterPro" id="IPR029057">
    <property type="entry name" value="PRTase-like"/>
</dbReference>
<evidence type="ECO:0000313" key="2">
    <source>
        <dbReference type="Proteomes" id="UP000004259"/>
    </source>
</evidence>
<gene>
    <name evidence="1" type="ORF">CUS_6240</name>
</gene>
<keyword evidence="2" id="KW-1185">Reference proteome</keyword>
<dbReference type="Proteomes" id="UP000004259">
    <property type="component" value="Unassembled WGS sequence"/>
</dbReference>
<dbReference type="AlphaFoldDB" id="E9S9C7"/>
<dbReference type="eggNOG" id="COG0461">
    <property type="taxonomic scope" value="Bacteria"/>
</dbReference>
<dbReference type="SUPFAM" id="SSF53271">
    <property type="entry name" value="PRTase-like"/>
    <property type="match status" value="1"/>
</dbReference>
<protein>
    <recommendedName>
        <fullName evidence="3">Orotate phosphoribosyltransferase</fullName>
    </recommendedName>
</protein>
<comment type="caution">
    <text evidence="1">The sequence shown here is derived from an EMBL/GenBank/DDBJ whole genome shotgun (WGS) entry which is preliminary data.</text>
</comment>
<accession>E9S9C7</accession>
<evidence type="ECO:0000313" key="1">
    <source>
        <dbReference type="EMBL" id="EGC04056.1"/>
    </source>
</evidence>
<dbReference type="Gene3D" id="3.40.50.2020">
    <property type="match status" value="1"/>
</dbReference>
<reference evidence="1 2" key="1">
    <citation type="submission" date="2011-02" db="EMBL/GenBank/DDBJ databases">
        <authorList>
            <person name="Nelson K.E."/>
            <person name="Sutton G."/>
            <person name="Torralba M."/>
            <person name="Durkin S."/>
            <person name="Harkins D."/>
            <person name="Montgomery R."/>
            <person name="Ziemer C."/>
            <person name="Klaassens E."/>
            <person name="Ocuiv P."/>
            <person name="Morrison M."/>
        </authorList>
    </citation>
    <scope>NUCLEOTIDE SEQUENCE [LARGE SCALE GENOMIC DNA]</scope>
    <source>
        <strain evidence="1 2">8</strain>
    </source>
</reference>